<comment type="subcellular location">
    <subcellularLocation>
        <location evidence="1">Cell membrane</location>
        <topology evidence="1">Multi-pass membrane protein</topology>
    </subcellularLocation>
</comment>
<keyword evidence="13" id="KW-1185">Reference proteome</keyword>
<dbReference type="SUPFAM" id="SSF90123">
    <property type="entry name" value="ABC transporter transmembrane region"/>
    <property type="match status" value="1"/>
</dbReference>
<evidence type="ECO:0000256" key="6">
    <source>
        <dbReference type="ARBA" id="ARBA00022840"/>
    </source>
</evidence>
<proteinExistence type="predicted"/>
<protein>
    <submittedName>
        <fullName evidence="12">ABC transporter ATP-binding protein/permease</fullName>
    </submittedName>
</protein>
<keyword evidence="6 12" id="KW-0067">ATP-binding</keyword>
<keyword evidence="8 9" id="KW-0472">Membrane</keyword>
<dbReference type="PROSITE" id="PS50893">
    <property type="entry name" value="ABC_TRANSPORTER_2"/>
    <property type="match status" value="1"/>
</dbReference>
<dbReference type="CDD" id="cd18548">
    <property type="entry name" value="ABC_6TM_Tm287_like"/>
    <property type="match status" value="1"/>
</dbReference>
<evidence type="ECO:0000313" key="13">
    <source>
        <dbReference type="Proteomes" id="UP001065549"/>
    </source>
</evidence>
<evidence type="ECO:0000256" key="9">
    <source>
        <dbReference type="SAM" id="Phobius"/>
    </source>
</evidence>
<keyword evidence="5" id="KW-0547">Nucleotide-binding</keyword>
<dbReference type="GO" id="GO:0016887">
    <property type="term" value="F:ATP hydrolysis activity"/>
    <property type="evidence" value="ECO:0007669"/>
    <property type="project" value="InterPro"/>
</dbReference>
<dbReference type="InterPro" id="IPR003439">
    <property type="entry name" value="ABC_transporter-like_ATP-bd"/>
</dbReference>
<dbReference type="Gene3D" id="1.20.1560.10">
    <property type="entry name" value="ABC transporter type 1, transmembrane domain"/>
    <property type="match status" value="1"/>
</dbReference>
<dbReference type="SMART" id="SM00382">
    <property type="entry name" value="AAA"/>
    <property type="match status" value="1"/>
</dbReference>
<dbReference type="PANTHER" id="PTHR43394:SF1">
    <property type="entry name" value="ATP-BINDING CASSETTE SUB-FAMILY B MEMBER 10, MITOCHONDRIAL"/>
    <property type="match status" value="1"/>
</dbReference>
<feature type="transmembrane region" description="Helical" evidence="9">
    <location>
        <begin position="235"/>
        <end position="258"/>
    </location>
</feature>
<keyword evidence="7 9" id="KW-1133">Transmembrane helix</keyword>
<dbReference type="AlphaFoldDB" id="A0A9J6QIS0"/>
<dbReference type="EMBL" id="JAOSHN010000001">
    <property type="protein sequence ID" value="MCU7377392.1"/>
    <property type="molecule type" value="Genomic_DNA"/>
</dbReference>
<sequence>MKEMLKYYKPYIPIIVLIIAALFGQALCELALPGYMSDIINNGIIKGNMTYIYKIGAIMLLVSLAVVLCTGLAGLFSARVAAKSSRDIRGALFKRVTAFSAAELEQFSTASLITRSTNDVQMVQQSTVMILRMACFAPIMGIGAVIKALRTSVPLSWTIALAVLVILCIMVLAFLLVMPKFKVLQSKLDRINLIMQERLSGLLVVRAFTSEPYEEKRFDEANLELKRINMFVNRAMSFMMPALMLVMNLSSILIVWVGAKLIDAQNLLIGDMLAFMQYAMQIIMSFLFITMMFIMIPRAAVSGQRIGVVLAVKPTIEDAPDCKEITHPDGVVEFRNVSFSYPDAEEATLSNISFIANPGETTAIIGGTGSGKSSLIGLIPRFYDVTEGKILLDGTDIRQISQKSLRDAIGYVPQKGVLFSGTIDSNLKYGKEDASMEELEDAVRTAQAMDFIEEKTDGFNEPVAQGGTTVSGGQKQRLSIARALVKKPQIYIFDDSFSALDFKTDAALRTALKEKVGASTMLIVAQRINTIMDADKIVVLDEGRVAGIGTHQELLENCQVYQEIASSQLSEEELGKGGKQQ</sequence>
<dbReference type="SUPFAM" id="SSF52540">
    <property type="entry name" value="P-loop containing nucleoside triphosphate hydrolases"/>
    <property type="match status" value="1"/>
</dbReference>
<feature type="transmembrane region" description="Helical" evidence="9">
    <location>
        <begin position="278"/>
        <end position="296"/>
    </location>
</feature>
<evidence type="ECO:0000256" key="3">
    <source>
        <dbReference type="ARBA" id="ARBA00022475"/>
    </source>
</evidence>
<dbReference type="PROSITE" id="PS50929">
    <property type="entry name" value="ABC_TM1F"/>
    <property type="match status" value="1"/>
</dbReference>
<evidence type="ECO:0000256" key="1">
    <source>
        <dbReference type="ARBA" id="ARBA00004651"/>
    </source>
</evidence>
<name>A0A9J6QIS0_9FIRM</name>
<dbReference type="PANTHER" id="PTHR43394">
    <property type="entry name" value="ATP-DEPENDENT PERMEASE MDL1, MITOCHONDRIAL"/>
    <property type="match status" value="1"/>
</dbReference>
<dbReference type="PROSITE" id="PS00211">
    <property type="entry name" value="ABC_TRANSPORTER_1"/>
    <property type="match status" value="1"/>
</dbReference>
<dbReference type="GO" id="GO:0015421">
    <property type="term" value="F:ABC-type oligopeptide transporter activity"/>
    <property type="evidence" value="ECO:0007669"/>
    <property type="project" value="TreeGrafter"/>
</dbReference>
<dbReference type="GO" id="GO:0005886">
    <property type="term" value="C:plasma membrane"/>
    <property type="evidence" value="ECO:0007669"/>
    <property type="project" value="UniProtKB-SubCell"/>
</dbReference>
<evidence type="ECO:0000313" key="12">
    <source>
        <dbReference type="EMBL" id="MCU7377392.1"/>
    </source>
</evidence>
<gene>
    <name evidence="12" type="ORF">OBO34_03370</name>
</gene>
<dbReference type="Pfam" id="PF00005">
    <property type="entry name" value="ABC_tran"/>
    <property type="match status" value="1"/>
</dbReference>
<dbReference type="InterPro" id="IPR011527">
    <property type="entry name" value="ABC1_TM_dom"/>
</dbReference>
<dbReference type="InterPro" id="IPR036640">
    <property type="entry name" value="ABC1_TM_sf"/>
</dbReference>
<accession>A0A9J6QIS0</accession>
<evidence type="ECO:0000259" key="10">
    <source>
        <dbReference type="PROSITE" id="PS50893"/>
    </source>
</evidence>
<organism evidence="12 13">
    <name type="scientific">Hominibacterium faecale</name>
    <dbReference type="NCBI Taxonomy" id="2839743"/>
    <lineage>
        <taxon>Bacteria</taxon>
        <taxon>Bacillati</taxon>
        <taxon>Bacillota</taxon>
        <taxon>Clostridia</taxon>
        <taxon>Peptostreptococcales</taxon>
        <taxon>Anaerovoracaceae</taxon>
        <taxon>Hominibacterium</taxon>
    </lineage>
</organism>
<dbReference type="Pfam" id="PF00664">
    <property type="entry name" value="ABC_membrane"/>
    <property type="match status" value="1"/>
</dbReference>
<feature type="transmembrane region" description="Helical" evidence="9">
    <location>
        <begin position="155"/>
        <end position="177"/>
    </location>
</feature>
<evidence type="ECO:0000256" key="4">
    <source>
        <dbReference type="ARBA" id="ARBA00022692"/>
    </source>
</evidence>
<feature type="domain" description="ABC transmembrane type-1" evidence="11">
    <location>
        <begin position="16"/>
        <end position="298"/>
    </location>
</feature>
<evidence type="ECO:0000256" key="5">
    <source>
        <dbReference type="ARBA" id="ARBA00022741"/>
    </source>
</evidence>
<keyword evidence="4 9" id="KW-0812">Transmembrane</keyword>
<evidence type="ECO:0000259" key="11">
    <source>
        <dbReference type="PROSITE" id="PS50929"/>
    </source>
</evidence>
<feature type="transmembrane region" description="Helical" evidence="9">
    <location>
        <begin position="130"/>
        <end position="149"/>
    </location>
</feature>
<dbReference type="Proteomes" id="UP001065549">
    <property type="component" value="Unassembled WGS sequence"/>
</dbReference>
<feature type="domain" description="ABC transporter" evidence="10">
    <location>
        <begin position="332"/>
        <end position="567"/>
    </location>
</feature>
<dbReference type="InterPro" id="IPR003593">
    <property type="entry name" value="AAA+_ATPase"/>
</dbReference>
<keyword evidence="2" id="KW-0813">Transport</keyword>
<dbReference type="FunFam" id="3.40.50.300:FF:000854">
    <property type="entry name" value="Multidrug ABC transporter ATP-binding protein"/>
    <property type="match status" value="1"/>
</dbReference>
<evidence type="ECO:0000256" key="2">
    <source>
        <dbReference type="ARBA" id="ARBA00022448"/>
    </source>
</evidence>
<dbReference type="GO" id="GO:0005524">
    <property type="term" value="F:ATP binding"/>
    <property type="evidence" value="ECO:0007669"/>
    <property type="project" value="UniProtKB-KW"/>
</dbReference>
<reference evidence="12" key="1">
    <citation type="submission" date="2022-09" db="EMBL/GenBank/DDBJ databases">
        <title>Culturomic study of gut microbiota in children with autism spectrum disorder.</title>
        <authorList>
            <person name="Efimov B.A."/>
            <person name="Chaplin A.V."/>
            <person name="Sokolova S.R."/>
            <person name="Pikina A.P."/>
            <person name="Korzhanova M."/>
            <person name="Belova V."/>
            <person name="Korostin D."/>
        </authorList>
    </citation>
    <scope>NUCLEOTIDE SEQUENCE</scope>
    <source>
        <strain evidence="12">ASD5510</strain>
    </source>
</reference>
<dbReference type="Gene3D" id="3.40.50.300">
    <property type="entry name" value="P-loop containing nucleotide triphosphate hydrolases"/>
    <property type="match status" value="1"/>
</dbReference>
<dbReference type="InterPro" id="IPR039421">
    <property type="entry name" value="Type_1_exporter"/>
</dbReference>
<dbReference type="RefSeq" id="WP_253020758.1">
    <property type="nucleotide sequence ID" value="NZ_JAOSHN010000001.1"/>
</dbReference>
<keyword evidence="3" id="KW-1003">Cell membrane</keyword>
<feature type="transmembrane region" description="Helical" evidence="9">
    <location>
        <begin position="52"/>
        <end position="76"/>
    </location>
</feature>
<evidence type="ECO:0000256" key="8">
    <source>
        <dbReference type="ARBA" id="ARBA00023136"/>
    </source>
</evidence>
<dbReference type="InterPro" id="IPR027417">
    <property type="entry name" value="P-loop_NTPase"/>
</dbReference>
<dbReference type="InterPro" id="IPR017871">
    <property type="entry name" value="ABC_transporter-like_CS"/>
</dbReference>
<comment type="caution">
    <text evidence="12">The sequence shown here is derived from an EMBL/GenBank/DDBJ whole genome shotgun (WGS) entry which is preliminary data.</text>
</comment>
<evidence type="ECO:0000256" key="7">
    <source>
        <dbReference type="ARBA" id="ARBA00022989"/>
    </source>
</evidence>